<dbReference type="PANTHER" id="PTHR47926">
    <property type="entry name" value="PENTATRICOPEPTIDE REPEAT-CONTAINING PROTEIN"/>
    <property type="match status" value="1"/>
</dbReference>
<dbReference type="EMBL" id="JAJJMA010140864">
    <property type="protein sequence ID" value="MCL7033999.1"/>
    <property type="molecule type" value="Genomic_DNA"/>
</dbReference>
<feature type="repeat" description="PPR" evidence="2">
    <location>
        <begin position="99"/>
        <end position="129"/>
    </location>
</feature>
<dbReference type="InterPro" id="IPR011990">
    <property type="entry name" value="TPR-like_helical_dom_sf"/>
</dbReference>
<dbReference type="GO" id="GO:0009451">
    <property type="term" value="P:RNA modification"/>
    <property type="evidence" value="ECO:0007669"/>
    <property type="project" value="InterPro"/>
</dbReference>
<dbReference type="PANTHER" id="PTHR47926:SF379">
    <property type="entry name" value="TETRATRICOPEPTIDE-LIKE HELICAL DOMAIN SUPERFAMILY"/>
    <property type="match status" value="1"/>
</dbReference>
<name>A0AA41S6L6_PAPNU</name>
<dbReference type="Pfam" id="PF13041">
    <property type="entry name" value="PPR_2"/>
    <property type="match status" value="2"/>
</dbReference>
<proteinExistence type="predicted"/>
<dbReference type="Proteomes" id="UP001177140">
    <property type="component" value="Unassembled WGS sequence"/>
</dbReference>
<sequence>MIRAHSRSPFPRRSFHYYNQILQSRTLSPDNYTFSFMVRSCTQISESPEIGFPIHGAIIKYGFESDPHVQSGLINMYSELGLLGSCLSIYSSSSLFEPDLVSQTAMVSACAKSGEVDIARRLFDKMLVRDPIAWTAMISGYAQSGRSRDALRLFRLMLSEHVKVNEGTLVSVLSACSHLGALDQGRWVHIYMERNNVRMTVTLGTALVDMYSKCGNMSKAVEVFSKMREKNVYTWSSLMNGLAMNGSGIECLEMFDLMKKKGVQPNDVTFVSVLRGCSVAGLVEEGVKHFESMSNFYGLEPRQEHYGCVVDLYGRAGCLEDALNFIQNMPVKPHAAAWGALLNACNIHGNLELSELASRKLVELEWKNDGAYVNLSNIYAESSEWVKVSNVRKLMKNAGVKKIPGCSVVEVNGEDHEFLAGHKTHPRYGEIEVMLGEISRRLRLSGYVPNTSPVSFDMEGEEEEDFMGRHREA</sequence>
<dbReference type="GO" id="GO:0003723">
    <property type="term" value="F:RNA binding"/>
    <property type="evidence" value="ECO:0007669"/>
    <property type="project" value="InterPro"/>
</dbReference>
<evidence type="ECO:0008006" key="6">
    <source>
        <dbReference type="Google" id="ProtNLM"/>
    </source>
</evidence>
<evidence type="ECO:0000256" key="2">
    <source>
        <dbReference type="PROSITE-ProRule" id="PRU00708"/>
    </source>
</evidence>
<evidence type="ECO:0000256" key="3">
    <source>
        <dbReference type="SAM" id="MobiDB-lite"/>
    </source>
</evidence>
<keyword evidence="5" id="KW-1185">Reference proteome</keyword>
<dbReference type="InterPro" id="IPR046848">
    <property type="entry name" value="E_motif"/>
</dbReference>
<dbReference type="NCBIfam" id="TIGR00756">
    <property type="entry name" value="PPR"/>
    <property type="match status" value="4"/>
</dbReference>
<evidence type="ECO:0000256" key="1">
    <source>
        <dbReference type="ARBA" id="ARBA00022737"/>
    </source>
</evidence>
<feature type="repeat" description="PPR" evidence="2">
    <location>
        <begin position="231"/>
        <end position="265"/>
    </location>
</feature>
<dbReference type="Pfam" id="PF01535">
    <property type="entry name" value="PPR"/>
    <property type="match status" value="2"/>
</dbReference>
<protein>
    <recommendedName>
        <fullName evidence="6">Pentatricopeptide repeat-containing protein</fullName>
    </recommendedName>
</protein>
<evidence type="ECO:0000313" key="4">
    <source>
        <dbReference type="EMBL" id="MCL7033999.1"/>
    </source>
</evidence>
<feature type="repeat" description="PPR" evidence="2">
    <location>
        <begin position="130"/>
        <end position="164"/>
    </location>
</feature>
<reference evidence="4" key="1">
    <citation type="submission" date="2022-03" db="EMBL/GenBank/DDBJ databases">
        <title>A functionally conserved STORR gene fusion in Papaver species that diverged 16.8 million years ago.</title>
        <authorList>
            <person name="Catania T."/>
        </authorList>
    </citation>
    <scope>NUCLEOTIDE SEQUENCE</scope>
    <source>
        <strain evidence="4">S-191538</strain>
    </source>
</reference>
<organism evidence="4 5">
    <name type="scientific">Papaver nudicaule</name>
    <name type="common">Iceland poppy</name>
    <dbReference type="NCBI Taxonomy" id="74823"/>
    <lineage>
        <taxon>Eukaryota</taxon>
        <taxon>Viridiplantae</taxon>
        <taxon>Streptophyta</taxon>
        <taxon>Embryophyta</taxon>
        <taxon>Tracheophyta</taxon>
        <taxon>Spermatophyta</taxon>
        <taxon>Magnoliopsida</taxon>
        <taxon>Ranunculales</taxon>
        <taxon>Papaveraceae</taxon>
        <taxon>Papaveroideae</taxon>
        <taxon>Papaver</taxon>
    </lineage>
</organism>
<keyword evidence="1" id="KW-0677">Repeat</keyword>
<gene>
    <name evidence="4" type="ORF">MKW94_008731</name>
</gene>
<feature type="region of interest" description="Disordered" evidence="3">
    <location>
        <begin position="453"/>
        <end position="473"/>
    </location>
</feature>
<dbReference type="InterPro" id="IPR046960">
    <property type="entry name" value="PPR_At4g14850-like_plant"/>
</dbReference>
<dbReference type="AlphaFoldDB" id="A0AA41S6L6"/>
<dbReference type="Gene3D" id="1.25.40.10">
    <property type="entry name" value="Tetratricopeptide repeat domain"/>
    <property type="match status" value="2"/>
</dbReference>
<comment type="caution">
    <text evidence="4">The sequence shown here is derived from an EMBL/GenBank/DDBJ whole genome shotgun (WGS) entry which is preliminary data.</text>
</comment>
<accession>A0AA41S6L6</accession>
<dbReference type="Pfam" id="PF20431">
    <property type="entry name" value="E_motif"/>
    <property type="match status" value="1"/>
</dbReference>
<dbReference type="FunFam" id="1.25.40.10:FF:000184">
    <property type="entry name" value="Pentatricopeptide repeat-containing protein, chloroplastic"/>
    <property type="match status" value="1"/>
</dbReference>
<evidence type="ECO:0000313" key="5">
    <source>
        <dbReference type="Proteomes" id="UP001177140"/>
    </source>
</evidence>
<dbReference type="FunFam" id="1.25.40.10:FF:000348">
    <property type="entry name" value="Pentatricopeptide repeat-containing protein chloroplastic"/>
    <property type="match status" value="1"/>
</dbReference>
<dbReference type="InterPro" id="IPR002885">
    <property type="entry name" value="PPR_rpt"/>
</dbReference>
<dbReference type="PROSITE" id="PS51375">
    <property type="entry name" value="PPR"/>
    <property type="match status" value="3"/>
</dbReference>